<dbReference type="PANTHER" id="PTHR23120:SF22">
    <property type="entry name" value="MAESTRO HEAT-LIKE REPEAT-CONTAINING PROTEIN FAMILY MEMBER 2B"/>
    <property type="match status" value="1"/>
</dbReference>
<evidence type="ECO:0000256" key="1">
    <source>
        <dbReference type="ARBA" id="ARBA00022737"/>
    </source>
</evidence>
<dbReference type="EMBL" id="JAHGAV010000148">
    <property type="protein sequence ID" value="KAG6930461.1"/>
    <property type="molecule type" value="Genomic_DNA"/>
</dbReference>
<accession>A0A8T1SNC3</accession>
<keyword evidence="1" id="KW-0677">Repeat</keyword>
<dbReference type="AlphaFoldDB" id="A0A8T1SNC3"/>
<evidence type="ECO:0000313" key="4">
    <source>
        <dbReference type="EMBL" id="KAG6930461.1"/>
    </source>
</evidence>
<dbReference type="Pfam" id="PF23210">
    <property type="entry name" value="HEAT_Maestro_2"/>
    <property type="match status" value="1"/>
</dbReference>
<protein>
    <submittedName>
        <fullName evidence="4">Maestro heat like repeat family member 2B</fullName>
    </submittedName>
</protein>
<keyword evidence="5" id="KW-1185">Reference proteome</keyword>
<feature type="domain" description="MROH2B-like HEAT-repeats" evidence="2">
    <location>
        <begin position="84"/>
        <end position="127"/>
    </location>
</feature>
<feature type="domain" description="MROH2B-like N-terminal HEAT-repeats" evidence="3">
    <location>
        <begin position="1"/>
        <end position="80"/>
    </location>
</feature>
<feature type="non-terminal residue" evidence="4">
    <location>
        <position position="129"/>
    </location>
</feature>
<evidence type="ECO:0000313" key="5">
    <source>
        <dbReference type="Proteomes" id="UP000765507"/>
    </source>
</evidence>
<evidence type="ECO:0000259" key="2">
    <source>
        <dbReference type="Pfam" id="PF23210"/>
    </source>
</evidence>
<organism evidence="4 5">
    <name type="scientific">Chelydra serpentina</name>
    <name type="common">Snapping turtle</name>
    <name type="synonym">Testudo serpentina</name>
    <dbReference type="NCBI Taxonomy" id="8475"/>
    <lineage>
        <taxon>Eukaryota</taxon>
        <taxon>Metazoa</taxon>
        <taxon>Chordata</taxon>
        <taxon>Craniata</taxon>
        <taxon>Vertebrata</taxon>
        <taxon>Euteleostomi</taxon>
        <taxon>Archelosauria</taxon>
        <taxon>Testudinata</taxon>
        <taxon>Testudines</taxon>
        <taxon>Cryptodira</taxon>
        <taxon>Durocryptodira</taxon>
        <taxon>Americhelydia</taxon>
        <taxon>Chelydroidea</taxon>
        <taxon>Chelydridae</taxon>
        <taxon>Chelydra</taxon>
    </lineage>
</organism>
<comment type="caution">
    <text evidence="4">The sequence shown here is derived from an EMBL/GenBank/DDBJ whole genome shotgun (WGS) entry which is preliminary data.</text>
</comment>
<proteinExistence type="predicted"/>
<dbReference type="InterPro" id="IPR056282">
    <property type="entry name" value="MROH2B-like_N_HEAT"/>
</dbReference>
<dbReference type="OrthoDB" id="9427338at2759"/>
<dbReference type="InterPro" id="IPR045206">
    <property type="entry name" value="Maestro_heat-like_prot"/>
</dbReference>
<dbReference type="Proteomes" id="UP000765507">
    <property type="component" value="Unassembled WGS sequence"/>
</dbReference>
<name>A0A8T1SNC3_CHESE</name>
<dbReference type="Pfam" id="PF23221">
    <property type="entry name" value="HEAT_MROH2B_1st"/>
    <property type="match status" value="1"/>
</dbReference>
<reference evidence="4 5" key="1">
    <citation type="journal article" date="2020" name="G3 (Bethesda)">
        <title>Draft Genome of the Common Snapping Turtle, Chelydra serpentina, a Model for Phenotypic Plasticity in Reptiles.</title>
        <authorList>
            <person name="Das D."/>
            <person name="Singh S.K."/>
            <person name="Bierstedt J."/>
            <person name="Erickson A."/>
            <person name="Galli G.L.J."/>
            <person name="Crossley D.A. 2nd"/>
            <person name="Rhen T."/>
        </authorList>
    </citation>
    <scope>NUCLEOTIDE SEQUENCE [LARGE SCALE GENOMIC DNA]</scope>
    <source>
        <strain evidence="4">KW</strain>
    </source>
</reference>
<sequence>MMRLVEGSRMRQAFCGVLEKWSRAVNVYLPNWEKCPFSRMDESYFCNTILPFYSYVTNNWLTCEEAELKEAIIKAFGPMMSLLLHKEEQKNQIFDQLSWLLEQYKEDIDVFHVTKTLCQLLEVSGEYKI</sequence>
<gene>
    <name evidence="4" type="ORF">G0U57_003690</name>
</gene>
<dbReference type="PANTHER" id="PTHR23120">
    <property type="entry name" value="MAESTRO-RELATED HEAT DOMAIN-CONTAINING"/>
    <property type="match status" value="1"/>
</dbReference>
<evidence type="ECO:0000259" key="3">
    <source>
        <dbReference type="Pfam" id="PF23221"/>
    </source>
</evidence>
<dbReference type="GO" id="GO:0005737">
    <property type="term" value="C:cytoplasm"/>
    <property type="evidence" value="ECO:0007669"/>
    <property type="project" value="TreeGrafter"/>
</dbReference>
<dbReference type="InterPro" id="IPR055408">
    <property type="entry name" value="HEAT_MROH2B-like"/>
</dbReference>